<dbReference type="PANTHER" id="PTHR12302:SF3">
    <property type="entry name" value="SERINE_THREONINE-PROTEIN KINASE 31"/>
    <property type="match status" value="1"/>
</dbReference>
<dbReference type="EMBL" id="JBBNPS010000003">
    <property type="protein sequence ID" value="MEQ3353097.1"/>
    <property type="molecule type" value="Genomic_DNA"/>
</dbReference>
<dbReference type="Pfam" id="PF00565">
    <property type="entry name" value="SNase"/>
    <property type="match status" value="1"/>
</dbReference>
<dbReference type="SMART" id="SM00318">
    <property type="entry name" value="SNc"/>
    <property type="match status" value="1"/>
</dbReference>
<keyword evidence="3" id="KW-0378">Hydrolase</keyword>
<evidence type="ECO:0000256" key="3">
    <source>
        <dbReference type="ARBA" id="ARBA00022801"/>
    </source>
</evidence>
<gene>
    <name evidence="6" type="ORF">AAA081_02105</name>
</gene>
<keyword evidence="4" id="KW-0732">Signal</keyword>
<name>A0ABV1J4J1_9FIRM</name>
<dbReference type="RefSeq" id="WP_349053513.1">
    <property type="nucleotide sequence ID" value="NZ_JBBNPS010000003.1"/>
</dbReference>
<feature type="signal peptide" evidence="4">
    <location>
        <begin position="1"/>
        <end position="24"/>
    </location>
</feature>
<organism evidence="6 7">
    <name type="scientific">Aedoeadaptatus acetigenes</name>
    <dbReference type="NCBI Taxonomy" id="2981723"/>
    <lineage>
        <taxon>Bacteria</taxon>
        <taxon>Bacillati</taxon>
        <taxon>Bacillota</taxon>
        <taxon>Tissierellia</taxon>
        <taxon>Tissierellales</taxon>
        <taxon>Peptoniphilaceae</taxon>
        <taxon>Aedoeadaptatus</taxon>
    </lineage>
</organism>
<evidence type="ECO:0000313" key="7">
    <source>
        <dbReference type="Proteomes" id="UP001481872"/>
    </source>
</evidence>
<reference evidence="6 7" key="1">
    <citation type="submission" date="2024-04" db="EMBL/GenBank/DDBJ databases">
        <title>Human intestinal bacterial collection.</title>
        <authorList>
            <person name="Pauvert C."/>
            <person name="Hitch T.C.A."/>
            <person name="Clavel T."/>
        </authorList>
    </citation>
    <scope>NUCLEOTIDE SEQUENCE [LARGE SCALE GENOMIC DNA]</scope>
    <source>
        <strain evidence="6 7">CLA-SR-H026</strain>
    </source>
</reference>
<sequence>MKHLNKRLRTFLLIVLALAASFTAKEGLSPAPKATSGVTVKRVVDGDTLIIDDGKDTRVRLIGVDTPETVKPRGRVEPWGKEASDFSKKALTGKSVYLEYDEEKEDHYGRTLAYIWTEDPRTSDKPKEEILFNYQLVASGYARERSYEPNTKYQAILHEGEIVAMDHVRGIWAVEGKEGPAKGNKKSKIYHLPSDKSYDTVSPQNTVIFENAMEAERAGYQRTFSR</sequence>
<protein>
    <submittedName>
        <fullName evidence="6">Thermonuclease family protein</fullName>
    </submittedName>
</protein>
<dbReference type="Gene3D" id="2.40.50.90">
    <property type="match status" value="1"/>
</dbReference>
<evidence type="ECO:0000313" key="6">
    <source>
        <dbReference type="EMBL" id="MEQ3353097.1"/>
    </source>
</evidence>
<evidence type="ECO:0000256" key="2">
    <source>
        <dbReference type="ARBA" id="ARBA00022759"/>
    </source>
</evidence>
<dbReference type="InterPro" id="IPR035437">
    <property type="entry name" value="SNase_OB-fold_sf"/>
</dbReference>
<dbReference type="SUPFAM" id="SSF57884">
    <property type="entry name" value="Ada DNA repair protein, N-terminal domain (N-Ada 10)"/>
    <property type="match status" value="1"/>
</dbReference>
<dbReference type="InterPro" id="IPR016071">
    <property type="entry name" value="Staphylococal_nuclease_OB-fold"/>
</dbReference>
<evidence type="ECO:0000259" key="5">
    <source>
        <dbReference type="PROSITE" id="PS50830"/>
    </source>
</evidence>
<evidence type="ECO:0000256" key="4">
    <source>
        <dbReference type="SAM" id="SignalP"/>
    </source>
</evidence>
<dbReference type="Gene3D" id="3.40.10.10">
    <property type="entry name" value="DNA Methylphosphotriester Repair Domain"/>
    <property type="match status" value="1"/>
</dbReference>
<dbReference type="PROSITE" id="PS50830">
    <property type="entry name" value="TNASE_3"/>
    <property type="match status" value="1"/>
</dbReference>
<keyword evidence="1" id="KW-0540">Nuclease</keyword>
<feature type="chain" id="PRO_5045335065" evidence="4">
    <location>
        <begin position="25"/>
        <end position="226"/>
    </location>
</feature>
<evidence type="ECO:0000256" key="1">
    <source>
        <dbReference type="ARBA" id="ARBA00022722"/>
    </source>
</evidence>
<keyword evidence="2" id="KW-0255">Endonuclease</keyword>
<keyword evidence="7" id="KW-1185">Reference proteome</keyword>
<comment type="caution">
    <text evidence="6">The sequence shown here is derived from an EMBL/GenBank/DDBJ whole genome shotgun (WGS) entry which is preliminary data.</text>
</comment>
<dbReference type="Proteomes" id="UP001481872">
    <property type="component" value="Unassembled WGS sequence"/>
</dbReference>
<dbReference type="InterPro" id="IPR035451">
    <property type="entry name" value="Ada-like_dom_sf"/>
</dbReference>
<accession>A0ABV1J4J1</accession>
<dbReference type="SUPFAM" id="SSF50199">
    <property type="entry name" value="Staphylococcal nuclease"/>
    <property type="match status" value="1"/>
</dbReference>
<feature type="domain" description="TNase-like" evidence="5">
    <location>
        <begin position="34"/>
        <end position="174"/>
    </location>
</feature>
<dbReference type="PANTHER" id="PTHR12302">
    <property type="entry name" value="EBNA2 BINDING PROTEIN P100"/>
    <property type="match status" value="1"/>
</dbReference>
<proteinExistence type="predicted"/>